<dbReference type="Proteomes" id="UP001259420">
    <property type="component" value="Unassembled WGS sequence"/>
</dbReference>
<keyword evidence="2" id="KW-1185">Reference proteome</keyword>
<accession>A0ACC6JSZ3</accession>
<organism evidence="1 2">
    <name type="scientific">Pseudomonas synxantha</name>
    <dbReference type="NCBI Taxonomy" id="47883"/>
    <lineage>
        <taxon>Bacteria</taxon>
        <taxon>Pseudomonadati</taxon>
        <taxon>Pseudomonadota</taxon>
        <taxon>Gammaproteobacteria</taxon>
        <taxon>Pseudomonadales</taxon>
        <taxon>Pseudomonadaceae</taxon>
        <taxon>Pseudomonas</taxon>
    </lineage>
</organism>
<evidence type="ECO:0000313" key="2">
    <source>
        <dbReference type="Proteomes" id="UP001259420"/>
    </source>
</evidence>
<comment type="caution">
    <text evidence="1">The sequence shown here is derived from an EMBL/GenBank/DDBJ whole genome shotgun (WGS) entry which is preliminary data.</text>
</comment>
<dbReference type="EMBL" id="JAVDSD010000010">
    <property type="protein sequence ID" value="MDR6609267.1"/>
    <property type="molecule type" value="Genomic_DNA"/>
</dbReference>
<proteinExistence type="predicted"/>
<gene>
    <name evidence="1" type="ORF">J2X87_004365</name>
</gene>
<sequence>MPTLVLNPFPIDIAKLPGLALGGVFVQGGFSVIKEYL</sequence>
<evidence type="ECO:0000313" key="1">
    <source>
        <dbReference type="EMBL" id="MDR6609267.1"/>
    </source>
</evidence>
<protein>
    <submittedName>
        <fullName evidence="1">Uncharacterized protein</fullName>
    </submittedName>
</protein>
<reference evidence="1" key="1">
    <citation type="submission" date="2023-07" db="EMBL/GenBank/DDBJ databases">
        <title>Sorghum-associated microbial communities from plants grown in Nebraska, USA.</title>
        <authorList>
            <person name="Schachtman D."/>
        </authorList>
    </citation>
    <scope>NUCLEOTIDE SEQUENCE</scope>
    <source>
        <strain evidence="1">BE46</strain>
    </source>
</reference>
<name>A0ACC6JSZ3_9PSED</name>